<protein>
    <submittedName>
        <fullName evidence="1">Uncharacterized protein</fullName>
    </submittedName>
</protein>
<name>A0A1H0L2Y9_9BACI</name>
<reference evidence="2" key="1">
    <citation type="submission" date="2016-10" db="EMBL/GenBank/DDBJ databases">
        <authorList>
            <person name="Varghese N."/>
            <person name="Submissions S."/>
        </authorList>
    </citation>
    <scope>NUCLEOTIDE SEQUENCE [LARGE SCALE GENOMIC DNA]</scope>
    <source>
        <strain evidence="2">CGMCC 1.10369</strain>
    </source>
</reference>
<dbReference type="RefSeq" id="WP_090844743.1">
    <property type="nucleotide sequence ID" value="NZ_FNIL01000024.1"/>
</dbReference>
<dbReference type="AlphaFoldDB" id="A0A1H0L2Y9"/>
<accession>A0A1H0L2Y9</accession>
<dbReference type="Proteomes" id="UP000198778">
    <property type="component" value="Unassembled WGS sequence"/>
</dbReference>
<evidence type="ECO:0000313" key="2">
    <source>
        <dbReference type="Proteomes" id="UP000198778"/>
    </source>
</evidence>
<evidence type="ECO:0000313" key="1">
    <source>
        <dbReference type="EMBL" id="SDO62579.1"/>
    </source>
</evidence>
<sequence length="93" mass="10455">MELRLQPYILRCCESRLLIIHLFEKTSLGYGSAVSAVSISSLAVEKAISFRIEGMVTHSQSQENPDRFSEISNPWLASLMPRSVQNARRSSDL</sequence>
<gene>
    <name evidence="1" type="ORF">SAMN04488053_1242</name>
</gene>
<organism evidence="1 2">
    <name type="scientific">Alkalicoccus daliensis</name>
    <dbReference type="NCBI Taxonomy" id="745820"/>
    <lineage>
        <taxon>Bacteria</taxon>
        <taxon>Bacillati</taxon>
        <taxon>Bacillota</taxon>
        <taxon>Bacilli</taxon>
        <taxon>Bacillales</taxon>
        <taxon>Bacillaceae</taxon>
        <taxon>Alkalicoccus</taxon>
    </lineage>
</organism>
<keyword evidence="2" id="KW-1185">Reference proteome</keyword>
<proteinExistence type="predicted"/>
<dbReference type="EMBL" id="FNIL01000024">
    <property type="protein sequence ID" value="SDO62579.1"/>
    <property type="molecule type" value="Genomic_DNA"/>
</dbReference>